<evidence type="ECO:0000259" key="1">
    <source>
        <dbReference type="Pfam" id="PF07969"/>
    </source>
</evidence>
<comment type="caution">
    <text evidence="2">The sequence shown here is derived from an EMBL/GenBank/DDBJ whole genome shotgun (WGS) entry which is preliminary data.</text>
</comment>
<dbReference type="EMBL" id="BMVC01000010">
    <property type="protein sequence ID" value="GHD03456.1"/>
    <property type="molecule type" value="Genomic_DNA"/>
</dbReference>
<dbReference type="SUPFAM" id="SSF51338">
    <property type="entry name" value="Composite domain of metallo-dependent hydrolases"/>
    <property type="match status" value="1"/>
</dbReference>
<evidence type="ECO:0000313" key="2">
    <source>
        <dbReference type="EMBL" id="GHD03456.1"/>
    </source>
</evidence>
<dbReference type="PANTHER" id="PTHR22642:SF2">
    <property type="entry name" value="PROTEIN LONG AFTER FAR-RED 3"/>
    <property type="match status" value="1"/>
</dbReference>
<accession>A0A918X1F8</accession>
<dbReference type="InterPro" id="IPR033932">
    <property type="entry name" value="YtcJ-like"/>
</dbReference>
<dbReference type="Gene3D" id="2.30.40.10">
    <property type="entry name" value="Urease, subunit C, domain 1"/>
    <property type="match status" value="1"/>
</dbReference>
<dbReference type="Gene3D" id="3.10.310.70">
    <property type="match status" value="1"/>
</dbReference>
<dbReference type="RefSeq" id="WP_189825337.1">
    <property type="nucleotide sequence ID" value="NZ_BMVC01000010.1"/>
</dbReference>
<dbReference type="Proteomes" id="UP000638353">
    <property type="component" value="Unassembled WGS sequence"/>
</dbReference>
<dbReference type="Pfam" id="PF07969">
    <property type="entry name" value="Amidohydro_3"/>
    <property type="match status" value="1"/>
</dbReference>
<reference evidence="2" key="1">
    <citation type="journal article" date="2014" name="Int. J. Syst. Evol. Microbiol.">
        <title>Complete genome sequence of Corynebacterium casei LMG S-19264T (=DSM 44701T), isolated from a smear-ripened cheese.</title>
        <authorList>
            <consortium name="US DOE Joint Genome Institute (JGI-PGF)"/>
            <person name="Walter F."/>
            <person name="Albersmeier A."/>
            <person name="Kalinowski J."/>
            <person name="Ruckert C."/>
        </authorList>
    </citation>
    <scope>NUCLEOTIDE SEQUENCE</scope>
    <source>
        <strain evidence="2">JCM 4637</strain>
    </source>
</reference>
<dbReference type="InterPro" id="IPR013108">
    <property type="entry name" value="Amidohydro_3"/>
</dbReference>
<gene>
    <name evidence="2" type="ORF">GCM10010334_51250</name>
</gene>
<evidence type="ECO:0000313" key="3">
    <source>
        <dbReference type="Proteomes" id="UP000638353"/>
    </source>
</evidence>
<dbReference type="SUPFAM" id="SSF51556">
    <property type="entry name" value="Metallo-dependent hydrolases"/>
    <property type="match status" value="1"/>
</dbReference>
<dbReference type="Gene3D" id="3.20.20.140">
    <property type="entry name" value="Metal-dependent hydrolases"/>
    <property type="match status" value="1"/>
</dbReference>
<organism evidence="2 3">
    <name type="scientific">Streptomyces finlayi</name>
    <dbReference type="NCBI Taxonomy" id="67296"/>
    <lineage>
        <taxon>Bacteria</taxon>
        <taxon>Bacillati</taxon>
        <taxon>Actinomycetota</taxon>
        <taxon>Actinomycetes</taxon>
        <taxon>Kitasatosporales</taxon>
        <taxon>Streptomycetaceae</taxon>
        <taxon>Streptomyces</taxon>
    </lineage>
</organism>
<dbReference type="AlphaFoldDB" id="A0A918X1F8"/>
<name>A0A918X1F8_9ACTN</name>
<sequence>MPTFDQPADLVLTGGTVHTVDAARSRATSVAVRGGRIVAVGHDEVRDLIGRGTQVVDLAGKLLLPGFQDAHVHPVGGGVEMGQCDLTGAITADEYRETIRAYADAHPEAEWITGGGWSMEAFPGGTPDRAFLDALVPDRPVYLVNRDHHGGWANSRALEVCSVDRGTPDPADGRLERDADGVPTGMLQEGAMGLVARHVPDLTDAQLLAGLLRAQALLHSHGITAWQDALLGDHAGMADPARAYAKAARDGLLTARVVGSLWWDRARGEEQIPELLARRADLTIGDRLRASTVKIMQDGIAENHTAAMLDPYLTACGCASDNSGISFIDPKSLSSYVTSLDAAGFQVHFHALGDRAVREALDAVEAARAANGHTDTRPHLAHLQVVHPNDVPRFRALGASANIQALWAAHEPQMDELTIPFLGAERAAHQYPFGDLLRAGATLCAGSDWPVSSPDPLAALQVAVTRREPGADADVPVFLPEQRIDLGSAVAAYTAGSAYVNHLDETGSIRPGLLADLTVLDRDIFAAPAEEIAEARVVATYVGGEAVYGS</sequence>
<reference evidence="2" key="2">
    <citation type="submission" date="2020-09" db="EMBL/GenBank/DDBJ databases">
        <authorList>
            <person name="Sun Q."/>
            <person name="Ohkuma M."/>
        </authorList>
    </citation>
    <scope>NUCLEOTIDE SEQUENCE</scope>
    <source>
        <strain evidence="2">JCM 4637</strain>
    </source>
</reference>
<protein>
    <submittedName>
        <fullName evidence="2">Amidohydrolase</fullName>
    </submittedName>
</protein>
<dbReference type="PANTHER" id="PTHR22642">
    <property type="entry name" value="IMIDAZOLONEPROPIONASE"/>
    <property type="match status" value="1"/>
</dbReference>
<dbReference type="GO" id="GO:0016810">
    <property type="term" value="F:hydrolase activity, acting on carbon-nitrogen (but not peptide) bonds"/>
    <property type="evidence" value="ECO:0007669"/>
    <property type="project" value="InterPro"/>
</dbReference>
<dbReference type="InterPro" id="IPR032466">
    <property type="entry name" value="Metal_Hydrolase"/>
</dbReference>
<feature type="domain" description="Amidohydrolase 3" evidence="1">
    <location>
        <begin position="54"/>
        <end position="548"/>
    </location>
</feature>
<proteinExistence type="predicted"/>
<dbReference type="InterPro" id="IPR011059">
    <property type="entry name" value="Metal-dep_hydrolase_composite"/>
</dbReference>
<dbReference type="CDD" id="cd01300">
    <property type="entry name" value="YtcJ_like"/>
    <property type="match status" value="1"/>
</dbReference>